<evidence type="ECO:0000313" key="2">
    <source>
        <dbReference type="EMBL" id="GGE19732.1"/>
    </source>
</evidence>
<sequence>MSFLLPGSGSSSSGGGGGSGGSGFGAGGASTPPNASGGLTPPANVSSPDTEADSVLASCGAFAGQIIEISAIANAVKVTIGGAEVRPPYWTPAMIPAHAALPSGQSDHPAAVPTKAGSDVEMTVKIEVTRADGLSGSSTITGRLGSDTWQGTCPSSVGTHDVTVRLSARTTRLASHRGDIVWEADVPGCGRHPLGRTRVEIFRIVEAVNPVYLNRGRPVEGLRFVYDGAGIERADAAASNAWAEITGRITRHLHSGHGMTYDIHRGGVGFLSGGSGGFVFDMTNYIAKTGTNTSATPAVPHMLNCYDQASAVQVFTGIAGIEGHKRYVEPFGYITTTTLVGGIRTNNPFHGSNGSAPVVPKLSPNRTPFGNHEFYMNKAEAKTFDACAGPHMGTETYDAYLAASVDTDMQWVSGVRDGADLQYWRSQWRYGDDYFKIIDIS</sequence>
<dbReference type="Proteomes" id="UP000612855">
    <property type="component" value="Unassembled WGS sequence"/>
</dbReference>
<evidence type="ECO:0000256" key="1">
    <source>
        <dbReference type="SAM" id="MobiDB-lite"/>
    </source>
</evidence>
<keyword evidence="3" id="KW-1185">Reference proteome</keyword>
<dbReference type="EMBL" id="BMFJ01000001">
    <property type="protein sequence ID" value="GGE19732.1"/>
    <property type="molecule type" value="Genomic_DNA"/>
</dbReference>
<dbReference type="RefSeq" id="WP_188476104.1">
    <property type="nucleotide sequence ID" value="NZ_BMFJ01000001.1"/>
</dbReference>
<feature type="compositionally biased region" description="Gly residues" evidence="1">
    <location>
        <begin position="12"/>
        <end position="28"/>
    </location>
</feature>
<protein>
    <submittedName>
        <fullName evidence="2">Uncharacterized protein</fullName>
    </submittedName>
</protein>
<name>A0A917EAS9_9RHOB</name>
<gene>
    <name evidence="2" type="ORF">GCM10011360_05610</name>
</gene>
<organism evidence="2 3">
    <name type="scientific">Primorskyibacter flagellatus</name>
    <dbReference type="NCBI Taxonomy" id="1387277"/>
    <lineage>
        <taxon>Bacteria</taxon>
        <taxon>Pseudomonadati</taxon>
        <taxon>Pseudomonadota</taxon>
        <taxon>Alphaproteobacteria</taxon>
        <taxon>Rhodobacterales</taxon>
        <taxon>Roseobacteraceae</taxon>
        <taxon>Primorskyibacter</taxon>
    </lineage>
</organism>
<dbReference type="AlphaFoldDB" id="A0A917EAS9"/>
<reference evidence="3" key="1">
    <citation type="journal article" date="2019" name="Int. J. Syst. Evol. Microbiol.">
        <title>The Global Catalogue of Microorganisms (GCM) 10K type strain sequencing project: providing services to taxonomists for standard genome sequencing and annotation.</title>
        <authorList>
            <consortium name="The Broad Institute Genomics Platform"/>
            <consortium name="The Broad Institute Genome Sequencing Center for Infectious Disease"/>
            <person name="Wu L."/>
            <person name="Ma J."/>
        </authorList>
    </citation>
    <scope>NUCLEOTIDE SEQUENCE [LARGE SCALE GENOMIC DNA]</scope>
    <source>
        <strain evidence="3">CGMCC 1.12664</strain>
    </source>
</reference>
<proteinExistence type="predicted"/>
<evidence type="ECO:0000313" key="3">
    <source>
        <dbReference type="Proteomes" id="UP000612855"/>
    </source>
</evidence>
<accession>A0A917EAS9</accession>
<comment type="caution">
    <text evidence="2">The sequence shown here is derived from an EMBL/GenBank/DDBJ whole genome shotgun (WGS) entry which is preliminary data.</text>
</comment>
<feature type="region of interest" description="Disordered" evidence="1">
    <location>
        <begin position="1"/>
        <end position="51"/>
    </location>
</feature>